<evidence type="ECO:0000256" key="3">
    <source>
        <dbReference type="ARBA" id="ARBA00023080"/>
    </source>
</evidence>
<evidence type="ECO:0000256" key="1">
    <source>
        <dbReference type="ARBA" id="ARBA00001968"/>
    </source>
</evidence>
<reference evidence="5" key="1">
    <citation type="journal article" date="2014" name="Int. J. Syst. Evol. Microbiol.">
        <title>Complete genome sequence of Corynebacterium casei LMG S-19264T (=DSM 44701T), isolated from a smear-ripened cheese.</title>
        <authorList>
            <consortium name="US DOE Joint Genome Institute (JGI-PGF)"/>
            <person name="Walter F."/>
            <person name="Albersmeier A."/>
            <person name="Kalinowski J."/>
            <person name="Ruckert C."/>
        </authorList>
    </citation>
    <scope>NUCLEOTIDE SEQUENCE</scope>
    <source>
        <strain evidence="5">CGMCC 1.15254</strain>
    </source>
</reference>
<dbReference type="SUPFAM" id="SSF52972">
    <property type="entry name" value="ITPase-like"/>
    <property type="match status" value="1"/>
</dbReference>
<dbReference type="NCBIfam" id="TIGR00172">
    <property type="entry name" value="maf"/>
    <property type="match status" value="1"/>
</dbReference>
<dbReference type="EC" id="3.6.1.9" evidence="4"/>
<keyword evidence="4" id="KW-0963">Cytoplasm</keyword>
<dbReference type="HAMAP" id="MF_00528">
    <property type="entry name" value="Maf"/>
    <property type="match status" value="1"/>
</dbReference>
<sequence length="192" mass="20613">MRLVLASASPRRVDLLAQIGITADQVEPAHIDETPLKNELPRQLALRLAVGKAQAVSAHHEGSLVVGADTVVGVGRRSLPKAADADDARRYLSLLSGRRHHVYGGLCIVDTKGTLHTRLIDTAVKFKRLSVEEIDDYIASGEWEGKAGAYAIQGRGGAFVEKIIGSYTNVVGLSLYETNNILNGLGYRSVKG</sequence>
<evidence type="ECO:0000313" key="6">
    <source>
        <dbReference type="Proteomes" id="UP000632498"/>
    </source>
</evidence>
<dbReference type="PANTHER" id="PTHR43213">
    <property type="entry name" value="BIFUNCTIONAL DTTP/UTP PYROPHOSPHATASE/METHYLTRANSFERASE PROTEIN-RELATED"/>
    <property type="match status" value="1"/>
</dbReference>
<dbReference type="GO" id="GO:0009117">
    <property type="term" value="P:nucleotide metabolic process"/>
    <property type="evidence" value="ECO:0007669"/>
    <property type="project" value="UniProtKB-KW"/>
</dbReference>
<dbReference type="RefSeq" id="WP_188664361.1">
    <property type="nucleotide sequence ID" value="NZ_BMHV01000012.1"/>
</dbReference>
<evidence type="ECO:0000256" key="4">
    <source>
        <dbReference type="HAMAP-Rule" id="MF_00528"/>
    </source>
</evidence>
<accession>A0A917C346</accession>
<organism evidence="5 6">
    <name type="scientific">Terasakiella brassicae</name>
    <dbReference type="NCBI Taxonomy" id="1634917"/>
    <lineage>
        <taxon>Bacteria</taxon>
        <taxon>Pseudomonadati</taxon>
        <taxon>Pseudomonadota</taxon>
        <taxon>Alphaproteobacteria</taxon>
        <taxon>Rhodospirillales</taxon>
        <taxon>Terasakiellaceae</taxon>
        <taxon>Terasakiella</taxon>
    </lineage>
</organism>
<dbReference type="Pfam" id="PF02545">
    <property type="entry name" value="Maf"/>
    <property type="match status" value="1"/>
</dbReference>
<dbReference type="Proteomes" id="UP000632498">
    <property type="component" value="Unassembled WGS sequence"/>
</dbReference>
<comment type="caution">
    <text evidence="5">The sequence shown here is derived from an EMBL/GenBank/DDBJ whole genome shotgun (WGS) entry which is preliminary data.</text>
</comment>
<dbReference type="EMBL" id="BMHV01000012">
    <property type="protein sequence ID" value="GGF65723.1"/>
    <property type="molecule type" value="Genomic_DNA"/>
</dbReference>
<proteinExistence type="inferred from homology"/>
<dbReference type="PIRSF" id="PIRSF006305">
    <property type="entry name" value="Maf"/>
    <property type="match status" value="1"/>
</dbReference>
<evidence type="ECO:0000313" key="5">
    <source>
        <dbReference type="EMBL" id="GGF65723.1"/>
    </source>
</evidence>
<dbReference type="InterPro" id="IPR029001">
    <property type="entry name" value="ITPase-like_fam"/>
</dbReference>
<comment type="subcellular location">
    <subcellularLocation>
        <location evidence="4">Cytoplasm</location>
    </subcellularLocation>
</comment>
<evidence type="ECO:0000256" key="2">
    <source>
        <dbReference type="ARBA" id="ARBA00022801"/>
    </source>
</evidence>
<feature type="site" description="Important for substrate specificity" evidence="4">
    <location>
        <position position="153"/>
    </location>
</feature>
<reference evidence="5" key="2">
    <citation type="submission" date="2020-09" db="EMBL/GenBank/DDBJ databases">
        <authorList>
            <person name="Sun Q."/>
            <person name="Zhou Y."/>
        </authorList>
    </citation>
    <scope>NUCLEOTIDE SEQUENCE</scope>
    <source>
        <strain evidence="5">CGMCC 1.15254</strain>
    </source>
</reference>
<keyword evidence="6" id="KW-1185">Reference proteome</keyword>
<keyword evidence="2 4" id="KW-0378">Hydrolase</keyword>
<dbReference type="InterPro" id="IPR003697">
    <property type="entry name" value="Maf-like"/>
</dbReference>
<name>A0A917C346_9PROT</name>
<dbReference type="GO" id="GO:0047429">
    <property type="term" value="F:nucleoside triphosphate diphosphatase activity"/>
    <property type="evidence" value="ECO:0007669"/>
    <property type="project" value="UniProtKB-EC"/>
</dbReference>
<feature type="site" description="Important for substrate specificity" evidence="4">
    <location>
        <position position="11"/>
    </location>
</feature>
<dbReference type="PANTHER" id="PTHR43213:SF5">
    <property type="entry name" value="BIFUNCTIONAL DTTP_UTP PYROPHOSPHATASE_METHYLTRANSFERASE PROTEIN-RELATED"/>
    <property type="match status" value="1"/>
</dbReference>
<comment type="cofactor">
    <cofactor evidence="1 4">
        <name>a divalent metal cation</name>
        <dbReference type="ChEBI" id="CHEBI:60240"/>
    </cofactor>
</comment>
<comment type="caution">
    <text evidence="4">Lacks conserved residue(s) required for the propagation of feature annotation.</text>
</comment>
<comment type="catalytic activity">
    <reaction evidence="4">
        <text>UTP + H2O = UMP + diphosphate + H(+)</text>
        <dbReference type="Rhea" id="RHEA:29395"/>
        <dbReference type="ChEBI" id="CHEBI:15377"/>
        <dbReference type="ChEBI" id="CHEBI:15378"/>
        <dbReference type="ChEBI" id="CHEBI:33019"/>
        <dbReference type="ChEBI" id="CHEBI:46398"/>
        <dbReference type="ChEBI" id="CHEBI:57865"/>
        <dbReference type="EC" id="3.6.1.9"/>
    </reaction>
</comment>
<dbReference type="Gene3D" id="3.90.950.10">
    <property type="match status" value="1"/>
</dbReference>
<keyword evidence="3 4" id="KW-0546">Nucleotide metabolism</keyword>
<comment type="similarity">
    <text evidence="4">Belongs to the Maf family. YhdE subfamily.</text>
</comment>
<protein>
    <recommendedName>
        <fullName evidence="4">dTTP/UTP pyrophosphatase</fullName>
        <shortName evidence="4">dTTPase/UTPase</shortName>
        <ecNumber evidence="4">3.6.1.9</ecNumber>
    </recommendedName>
    <alternativeName>
        <fullName evidence="4">Nucleoside triphosphate pyrophosphatase</fullName>
    </alternativeName>
    <alternativeName>
        <fullName evidence="4">Nucleotide pyrophosphatase</fullName>
        <shortName evidence="4">Nucleotide PPase</shortName>
    </alternativeName>
</protein>
<gene>
    <name evidence="5" type="ORF">GCM10011332_19770</name>
</gene>
<feature type="active site" description="Proton acceptor" evidence="4">
    <location>
        <position position="69"/>
    </location>
</feature>
<comment type="catalytic activity">
    <reaction evidence="4">
        <text>dTTP + H2O = dTMP + diphosphate + H(+)</text>
        <dbReference type="Rhea" id="RHEA:28534"/>
        <dbReference type="ChEBI" id="CHEBI:15377"/>
        <dbReference type="ChEBI" id="CHEBI:15378"/>
        <dbReference type="ChEBI" id="CHEBI:33019"/>
        <dbReference type="ChEBI" id="CHEBI:37568"/>
        <dbReference type="ChEBI" id="CHEBI:63528"/>
        <dbReference type="EC" id="3.6.1.9"/>
    </reaction>
</comment>
<dbReference type="CDD" id="cd00555">
    <property type="entry name" value="Maf"/>
    <property type="match status" value="1"/>
</dbReference>
<feature type="site" description="Important for substrate specificity" evidence="4">
    <location>
        <position position="70"/>
    </location>
</feature>
<comment type="function">
    <text evidence="4">Nucleoside triphosphate pyrophosphatase that hydrolyzes dTTP and UTP. May have a dual role in cell division arrest and in preventing the incorporation of modified nucleotides into cellular nucleic acids.</text>
</comment>
<dbReference type="AlphaFoldDB" id="A0A917C346"/>
<dbReference type="GO" id="GO:0005737">
    <property type="term" value="C:cytoplasm"/>
    <property type="evidence" value="ECO:0007669"/>
    <property type="project" value="UniProtKB-SubCell"/>
</dbReference>